<dbReference type="RefSeq" id="WP_166761366.1">
    <property type="nucleotide sequence ID" value="NZ_BMCJ01000003.1"/>
</dbReference>
<keyword evidence="3" id="KW-1185">Reference proteome</keyword>
<dbReference type="Gene3D" id="3.40.50.720">
    <property type="entry name" value="NAD(P)-binding Rossmann-like Domain"/>
    <property type="match status" value="1"/>
</dbReference>
<protein>
    <submittedName>
        <fullName evidence="2">Oxidoreductase</fullName>
    </submittedName>
</protein>
<name>A0ABQ1P392_9BACI</name>
<dbReference type="InterPro" id="IPR051397">
    <property type="entry name" value="Zn-ADH-like_protein"/>
</dbReference>
<dbReference type="InterPro" id="IPR020843">
    <property type="entry name" value="ER"/>
</dbReference>
<dbReference type="SUPFAM" id="SSF51735">
    <property type="entry name" value="NAD(P)-binding Rossmann-fold domains"/>
    <property type="match status" value="1"/>
</dbReference>
<evidence type="ECO:0000259" key="1">
    <source>
        <dbReference type="SMART" id="SM00829"/>
    </source>
</evidence>
<gene>
    <name evidence="2" type="ORF">GCM10007216_20310</name>
</gene>
<dbReference type="Pfam" id="PF08240">
    <property type="entry name" value="ADH_N"/>
    <property type="match status" value="1"/>
</dbReference>
<dbReference type="InterPro" id="IPR002364">
    <property type="entry name" value="Quin_OxRdtase/zeta-crystal_CS"/>
</dbReference>
<dbReference type="PANTHER" id="PTHR43677:SF4">
    <property type="entry name" value="QUINONE OXIDOREDUCTASE-LIKE PROTEIN 2"/>
    <property type="match status" value="1"/>
</dbReference>
<organism evidence="2 3">
    <name type="scientific">Thalassobacillus devorans</name>
    <dbReference type="NCBI Taxonomy" id="279813"/>
    <lineage>
        <taxon>Bacteria</taxon>
        <taxon>Bacillati</taxon>
        <taxon>Bacillota</taxon>
        <taxon>Bacilli</taxon>
        <taxon>Bacillales</taxon>
        <taxon>Bacillaceae</taxon>
        <taxon>Thalassobacillus</taxon>
    </lineage>
</organism>
<dbReference type="InterPro" id="IPR013149">
    <property type="entry name" value="ADH-like_C"/>
</dbReference>
<dbReference type="InterPro" id="IPR011032">
    <property type="entry name" value="GroES-like_sf"/>
</dbReference>
<dbReference type="CDD" id="cd08241">
    <property type="entry name" value="QOR1"/>
    <property type="match status" value="1"/>
</dbReference>
<accession>A0ABQ1P392</accession>
<dbReference type="PROSITE" id="PS01162">
    <property type="entry name" value="QOR_ZETA_CRYSTAL"/>
    <property type="match status" value="1"/>
</dbReference>
<dbReference type="Proteomes" id="UP000619534">
    <property type="component" value="Unassembled WGS sequence"/>
</dbReference>
<dbReference type="Gene3D" id="3.90.180.10">
    <property type="entry name" value="Medium-chain alcohol dehydrogenases, catalytic domain"/>
    <property type="match status" value="1"/>
</dbReference>
<dbReference type="SMART" id="SM00829">
    <property type="entry name" value="PKS_ER"/>
    <property type="match status" value="1"/>
</dbReference>
<reference evidence="3" key="1">
    <citation type="journal article" date="2019" name="Int. J. Syst. Evol. Microbiol.">
        <title>The Global Catalogue of Microorganisms (GCM) 10K type strain sequencing project: providing services to taxonomists for standard genome sequencing and annotation.</title>
        <authorList>
            <consortium name="The Broad Institute Genomics Platform"/>
            <consortium name="The Broad Institute Genome Sequencing Center for Infectious Disease"/>
            <person name="Wu L."/>
            <person name="Ma J."/>
        </authorList>
    </citation>
    <scope>NUCLEOTIDE SEQUENCE [LARGE SCALE GENOMIC DNA]</scope>
    <source>
        <strain evidence="3">CCM 7282</strain>
    </source>
</reference>
<dbReference type="EMBL" id="BMCJ01000003">
    <property type="protein sequence ID" value="GGC89494.1"/>
    <property type="molecule type" value="Genomic_DNA"/>
</dbReference>
<evidence type="ECO:0000313" key="3">
    <source>
        <dbReference type="Proteomes" id="UP000619534"/>
    </source>
</evidence>
<evidence type="ECO:0000313" key="2">
    <source>
        <dbReference type="EMBL" id="GGC89494.1"/>
    </source>
</evidence>
<comment type="caution">
    <text evidence="2">The sequence shown here is derived from an EMBL/GenBank/DDBJ whole genome shotgun (WGS) entry which is preliminary data.</text>
</comment>
<dbReference type="Pfam" id="PF00107">
    <property type="entry name" value="ADH_zinc_N"/>
    <property type="match status" value="1"/>
</dbReference>
<dbReference type="PANTHER" id="PTHR43677">
    <property type="entry name" value="SHORT-CHAIN DEHYDROGENASE/REDUCTASE"/>
    <property type="match status" value="1"/>
</dbReference>
<feature type="domain" description="Enoyl reductase (ER)" evidence="1">
    <location>
        <begin position="10"/>
        <end position="324"/>
    </location>
</feature>
<dbReference type="SUPFAM" id="SSF50129">
    <property type="entry name" value="GroES-like"/>
    <property type="match status" value="1"/>
</dbReference>
<dbReference type="InterPro" id="IPR036291">
    <property type="entry name" value="NAD(P)-bd_dom_sf"/>
</dbReference>
<proteinExistence type="predicted"/>
<sequence>MRTWVVTELGDPEHALNIIESPVDSPGENEVQIKVEAFSLNFFDILQCQGKYQERPELPFTPGAEIAGTITETGRDVDLKVGDRVLATPLLPNGGFAEKINVHKENVFLVPDEMSFNEAAAMFITYQTAYYALKDRALLKAGETVLVHAGSGGVGSAAIQIAKAMEAKVIATAGSDEKTEICKQLGADVVINYREEDFVKVVKEHSDKGGADVIFDPVGGDVLHKSRKCIGFAGRLLLIGFAGGDIPEVPANHPLIKNYSIVGVHFGYFRKLFPELVVEAHQDLMELYQKGKIKPLIYHEYTFNEVINALEQLADRKTWGKLIVTP</sequence>
<dbReference type="InterPro" id="IPR013154">
    <property type="entry name" value="ADH-like_N"/>
</dbReference>